<evidence type="ECO:0000313" key="2">
    <source>
        <dbReference type="Proteomes" id="UP001187192"/>
    </source>
</evidence>
<keyword evidence="2" id="KW-1185">Reference proteome</keyword>
<organism evidence="1 2">
    <name type="scientific">Ficus carica</name>
    <name type="common">Common fig</name>
    <dbReference type="NCBI Taxonomy" id="3494"/>
    <lineage>
        <taxon>Eukaryota</taxon>
        <taxon>Viridiplantae</taxon>
        <taxon>Streptophyta</taxon>
        <taxon>Embryophyta</taxon>
        <taxon>Tracheophyta</taxon>
        <taxon>Spermatophyta</taxon>
        <taxon>Magnoliopsida</taxon>
        <taxon>eudicotyledons</taxon>
        <taxon>Gunneridae</taxon>
        <taxon>Pentapetalae</taxon>
        <taxon>rosids</taxon>
        <taxon>fabids</taxon>
        <taxon>Rosales</taxon>
        <taxon>Moraceae</taxon>
        <taxon>Ficeae</taxon>
        <taxon>Ficus</taxon>
    </lineage>
</organism>
<gene>
    <name evidence="1" type="ORF">TIFTF001_046697</name>
</gene>
<dbReference type="Gene3D" id="3.80.10.10">
    <property type="entry name" value="Ribonuclease Inhibitor"/>
    <property type="match status" value="1"/>
</dbReference>
<evidence type="ECO:0008006" key="3">
    <source>
        <dbReference type="Google" id="ProtNLM"/>
    </source>
</evidence>
<reference evidence="1" key="1">
    <citation type="submission" date="2023-07" db="EMBL/GenBank/DDBJ databases">
        <title>draft genome sequence of fig (Ficus carica).</title>
        <authorList>
            <person name="Takahashi T."/>
            <person name="Nishimura K."/>
        </authorList>
    </citation>
    <scope>NUCLEOTIDE SEQUENCE</scope>
</reference>
<evidence type="ECO:0000313" key="1">
    <source>
        <dbReference type="EMBL" id="GMN33374.1"/>
    </source>
</evidence>
<dbReference type="AlphaFoldDB" id="A0AA87ZAI9"/>
<name>A0AA87ZAI9_FICCA</name>
<dbReference type="Proteomes" id="UP001187192">
    <property type="component" value="Unassembled WGS sequence"/>
</dbReference>
<dbReference type="SUPFAM" id="SSF52047">
    <property type="entry name" value="RNI-like"/>
    <property type="match status" value="1"/>
</dbReference>
<proteinExistence type="predicted"/>
<comment type="caution">
    <text evidence="1">The sequence shown here is derived from an EMBL/GenBank/DDBJ whole genome shotgun (WGS) entry which is preliminary data.</text>
</comment>
<protein>
    <recommendedName>
        <fullName evidence="3">CC-NBS-LRR protein</fullName>
    </recommendedName>
</protein>
<sequence>MKLQLIERSFISVNSMKKSTLFGGQHTPMFVLLRLLQSLQTLKLLGCGNLEGLPRDTLLIFDCENLISLPKDVGCLSALETLVISGCTKLTMPKDEDDQVNKLSLRRLKLPHLPEMVALPRWLQGCEDTLQFL</sequence>
<dbReference type="InterPro" id="IPR032675">
    <property type="entry name" value="LRR_dom_sf"/>
</dbReference>
<dbReference type="EMBL" id="BTGU01004879">
    <property type="protein sequence ID" value="GMN33374.1"/>
    <property type="molecule type" value="Genomic_DNA"/>
</dbReference>
<accession>A0AA87ZAI9</accession>